<evidence type="ECO:0000256" key="1">
    <source>
        <dbReference type="SAM" id="SignalP"/>
    </source>
</evidence>
<comment type="caution">
    <text evidence="2">The sequence shown here is derived from an EMBL/GenBank/DDBJ whole genome shotgun (WGS) entry which is preliminary data.</text>
</comment>
<reference evidence="2 3" key="1">
    <citation type="submission" date="2018-08" db="EMBL/GenBank/DDBJ databases">
        <title>A genome reference for cultivated species of the human gut microbiota.</title>
        <authorList>
            <person name="Zou Y."/>
            <person name="Xue W."/>
            <person name="Luo G."/>
        </authorList>
    </citation>
    <scope>NUCLEOTIDE SEQUENCE [LARGE SCALE GENOMIC DNA]</scope>
    <source>
        <strain evidence="2 3">AM37-3BH</strain>
    </source>
</reference>
<proteinExistence type="predicted"/>
<feature type="chain" id="PRO_5044397703" evidence="1">
    <location>
        <begin position="32"/>
        <end position="144"/>
    </location>
</feature>
<accession>A0A413YVP3</accession>
<evidence type="ECO:0000313" key="3">
    <source>
        <dbReference type="Proteomes" id="UP000285844"/>
    </source>
</evidence>
<dbReference type="RefSeq" id="WP_118362679.1">
    <property type="nucleotide sequence ID" value="NZ_QRPM01000018.1"/>
</dbReference>
<feature type="signal peptide" evidence="1">
    <location>
        <begin position="1"/>
        <end position="31"/>
    </location>
</feature>
<dbReference type="EMBL" id="QSHM01000007">
    <property type="protein sequence ID" value="RHC13151.1"/>
    <property type="molecule type" value="Genomic_DNA"/>
</dbReference>
<name>A0A413YVP3_9FIRM</name>
<dbReference type="AlphaFoldDB" id="A0A413YVP3"/>
<protein>
    <submittedName>
        <fullName evidence="2">Uncharacterized protein</fullName>
    </submittedName>
</protein>
<sequence>MVIKKLLKTGACFAAMALIVGMYISPSIARASYDKGYGYGFDYDGQTKYTNEEKKETYSSVGMECTDSEDEYAYYVARVFGVDGDDDFDYSHGYEYTFYEGTSYEMLNWVKENNCPKVKVRGIGYRIDSEYGTVFTGYWSPDLY</sequence>
<keyword evidence="1" id="KW-0732">Signal</keyword>
<organism evidence="2 3">
    <name type="scientific">Lachnospira eligens</name>
    <dbReference type="NCBI Taxonomy" id="39485"/>
    <lineage>
        <taxon>Bacteria</taxon>
        <taxon>Bacillati</taxon>
        <taxon>Bacillota</taxon>
        <taxon>Clostridia</taxon>
        <taxon>Lachnospirales</taxon>
        <taxon>Lachnospiraceae</taxon>
        <taxon>Lachnospira</taxon>
    </lineage>
</organism>
<gene>
    <name evidence="2" type="ORF">DW858_07395</name>
</gene>
<evidence type="ECO:0000313" key="2">
    <source>
        <dbReference type="EMBL" id="RHC13151.1"/>
    </source>
</evidence>
<dbReference type="Proteomes" id="UP000285844">
    <property type="component" value="Unassembled WGS sequence"/>
</dbReference>